<organism evidence="1 2">
    <name type="scientific">Desulfonema magnum</name>
    <dbReference type="NCBI Taxonomy" id="45655"/>
    <lineage>
        <taxon>Bacteria</taxon>
        <taxon>Pseudomonadati</taxon>
        <taxon>Thermodesulfobacteriota</taxon>
        <taxon>Desulfobacteria</taxon>
        <taxon>Desulfobacterales</taxon>
        <taxon>Desulfococcaceae</taxon>
        <taxon>Desulfonema</taxon>
    </lineage>
</organism>
<accession>A0A975BFH8</accession>
<reference evidence="1" key="1">
    <citation type="journal article" date="2021" name="Microb. Physiol.">
        <title>Proteogenomic Insights into the Physiology of Marine, Sulfate-Reducing, Filamentous Desulfonema limicola and Desulfonema magnum.</title>
        <authorList>
            <person name="Schnaars V."/>
            <person name="Wohlbrand L."/>
            <person name="Scheve S."/>
            <person name="Hinrichs C."/>
            <person name="Reinhardt R."/>
            <person name="Rabus R."/>
        </authorList>
    </citation>
    <scope>NUCLEOTIDE SEQUENCE</scope>
    <source>
        <strain evidence="1">4be13</strain>
    </source>
</reference>
<dbReference type="EMBL" id="CP061800">
    <property type="protein sequence ID" value="QTA84467.1"/>
    <property type="molecule type" value="Genomic_DNA"/>
</dbReference>
<sequence>MTVRGGAFPESVILDNQIFFVIPAKAGMTDFLAGSGQKT</sequence>
<dbReference type="Proteomes" id="UP000663722">
    <property type="component" value="Chromosome"/>
</dbReference>
<gene>
    <name evidence="1" type="ORF">dnm_004630</name>
</gene>
<protein>
    <submittedName>
        <fullName evidence="1">Uncharacterized protein</fullName>
    </submittedName>
</protein>
<name>A0A975BFH8_9BACT</name>
<evidence type="ECO:0000313" key="2">
    <source>
        <dbReference type="Proteomes" id="UP000663722"/>
    </source>
</evidence>
<proteinExistence type="predicted"/>
<keyword evidence="2" id="KW-1185">Reference proteome</keyword>
<evidence type="ECO:0000313" key="1">
    <source>
        <dbReference type="EMBL" id="QTA84467.1"/>
    </source>
</evidence>
<dbReference type="AlphaFoldDB" id="A0A975BFH8"/>
<dbReference type="KEGG" id="dmm:dnm_004630"/>